<keyword evidence="18" id="KW-1185">Reference proteome</keyword>
<organism evidence="17 18">
    <name type="scientific">Mya arenaria</name>
    <name type="common">Soft-shell clam</name>
    <dbReference type="NCBI Taxonomy" id="6604"/>
    <lineage>
        <taxon>Eukaryota</taxon>
        <taxon>Metazoa</taxon>
        <taxon>Spiralia</taxon>
        <taxon>Lophotrochozoa</taxon>
        <taxon>Mollusca</taxon>
        <taxon>Bivalvia</taxon>
        <taxon>Autobranchia</taxon>
        <taxon>Heteroconchia</taxon>
        <taxon>Euheterodonta</taxon>
        <taxon>Imparidentia</taxon>
        <taxon>Neoheterodontei</taxon>
        <taxon>Myida</taxon>
        <taxon>Myoidea</taxon>
        <taxon>Myidae</taxon>
        <taxon>Mya</taxon>
    </lineage>
</organism>
<dbReference type="InterPro" id="IPR038980">
    <property type="entry name" value="ATM_plant"/>
</dbReference>
<evidence type="ECO:0000256" key="8">
    <source>
        <dbReference type="ARBA" id="ARBA00022777"/>
    </source>
</evidence>
<evidence type="ECO:0000313" key="17">
    <source>
        <dbReference type="EMBL" id="WAR09126.1"/>
    </source>
</evidence>
<evidence type="ECO:0000256" key="1">
    <source>
        <dbReference type="ARBA" id="ARBA00004123"/>
    </source>
</evidence>
<accession>A0ABY7EK38</accession>
<keyword evidence="7" id="KW-0227">DNA damage</keyword>
<keyword evidence="10" id="KW-0539">Nucleus</keyword>
<keyword evidence="5" id="KW-0808">Transferase</keyword>
<evidence type="ECO:0000256" key="4">
    <source>
        <dbReference type="ARBA" id="ARBA00022527"/>
    </source>
</evidence>
<dbReference type="InterPro" id="IPR021668">
    <property type="entry name" value="TAN"/>
</dbReference>
<feature type="domain" description="FATC" evidence="16">
    <location>
        <begin position="2447"/>
        <end position="2479"/>
    </location>
</feature>
<dbReference type="InterPro" id="IPR044107">
    <property type="entry name" value="PIKKc_ATM"/>
</dbReference>
<evidence type="ECO:0000256" key="12">
    <source>
        <dbReference type="SAM" id="Coils"/>
    </source>
</evidence>
<dbReference type="Pfam" id="PF02260">
    <property type="entry name" value="FATC"/>
    <property type="match status" value="1"/>
</dbReference>
<gene>
    <name evidence="17" type="ORF">MAR_019084</name>
</gene>
<dbReference type="PROSITE" id="PS00916">
    <property type="entry name" value="PI3_4_KINASE_2"/>
    <property type="match status" value="1"/>
</dbReference>
<evidence type="ECO:0000256" key="10">
    <source>
        <dbReference type="ARBA" id="ARBA00023242"/>
    </source>
</evidence>
<comment type="similarity">
    <text evidence="2">Belongs to the PI3/PI4-kinase family. ATM subfamily.</text>
</comment>
<dbReference type="PANTHER" id="PTHR37079:SF4">
    <property type="entry name" value="SERINE_THREONINE-PROTEIN KINASE ATM"/>
    <property type="match status" value="1"/>
</dbReference>
<dbReference type="EC" id="2.7.11.1" evidence="3"/>
<evidence type="ECO:0000259" key="15">
    <source>
        <dbReference type="PROSITE" id="PS51189"/>
    </source>
</evidence>
<dbReference type="Pfam" id="PF02259">
    <property type="entry name" value="FAT"/>
    <property type="match status" value="1"/>
</dbReference>
<dbReference type="SMART" id="SM00146">
    <property type="entry name" value="PI3Kc"/>
    <property type="match status" value="1"/>
</dbReference>
<evidence type="ECO:0000256" key="9">
    <source>
        <dbReference type="ARBA" id="ARBA00022840"/>
    </source>
</evidence>
<evidence type="ECO:0000256" key="2">
    <source>
        <dbReference type="ARBA" id="ARBA00010769"/>
    </source>
</evidence>
<dbReference type="InterPro" id="IPR014009">
    <property type="entry name" value="PIK_FAT"/>
</dbReference>
<keyword evidence="4" id="KW-0723">Serine/threonine-protein kinase</keyword>
<evidence type="ECO:0000313" key="18">
    <source>
        <dbReference type="Proteomes" id="UP001164746"/>
    </source>
</evidence>
<evidence type="ECO:0000259" key="16">
    <source>
        <dbReference type="PROSITE" id="PS51190"/>
    </source>
</evidence>
<dbReference type="PROSITE" id="PS00915">
    <property type="entry name" value="PI3_4_KINASE_1"/>
    <property type="match status" value="1"/>
</dbReference>
<dbReference type="PROSITE" id="PS50290">
    <property type="entry name" value="PI3_4_KINASE_3"/>
    <property type="match status" value="1"/>
</dbReference>
<protein>
    <recommendedName>
        <fullName evidence="3">non-specific serine/threonine protein kinase</fullName>
        <ecNumber evidence="3">2.7.11.1</ecNumber>
    </recommendedName>
</protein>
<evidence type="ECO:0000256" key="6">
    <source>
        <dbReference type="ARBA" id="ARBA00022741"/>
    </source>
</evidence>
<evidence type="ECO:0000256" key="11">
    <source>
        <dbReference type="ARBA" id="ARBA00047899"/>
    </source>
</evidence>
<keyword evidence="12" id="KW-0175">Coiled coil</keyword>
<dbReference type="EMBL" id="CP111017">
    <property type="protein sequence ID" value="WAR09126.1"/>
    <property type="molecule type" value="Genomic_DNA"/>
</dbReference>
<proteinExistence type="inferred from homology"/>
<name>A0ABY7EK38_MYAAR</name>
<dbReference type="Gene3D" id="3.30.1010.10">
    <property type="entry name" value="Phosphatidylinositol 3-kinase Catalytic Subunit, Chain A, domain 4"/>
    <property type="match status" value="1"/>
</dbReference>
<dbReference type="SMART" id="SM01343">
    <property type="entry name" value="FATC"/>
    <property type="match status" value="1"/>
</dbReference>
<feature type="coiled-coil region" evidence="12">
    <location>
        <begin position="1956"/>
        <end position="1987"/>
    </location>
</feature>
<evidence type="ECO:0000256" key="5">
    <source>
        <dbReference type="ARBA" id="ARBA00022679"/>
    </source>
</evidence>
<dbReference type="InterPro" id="IPR003151">
    <property type="entry name" value="PIK-rel_kinase_FAT"/>
</dbReference>
<keyword evidence="9" id="KW-0067">ATP-binding</keyword>
<comment type="catalytic activity">
    <reaction evidence="11">
        <text>L-threonyl-[protein] + ATP = O-phospho-L-threonyl-[protein] + ADP + H(+)</text>
        <dbReference type="Rhea" id="RHEA:46608"/>
        <dbReference type="Rhea" id="RHEA-COMP:11060"/>
        <dbReference type="Rhea" id="RHEA-COMP:11605"/>
        <dbReference type="ChEBI" id="CHEBI:15378"/>
        <dbReference type="ChEBI" id="CHEBI:30013"/>
        <dbReference type="ChEBI" id="CHEBI:30616"/>
        <dbReference type="ChEBI" id="CHEBI:61977"/>
        <dbReference type="ChEBI" id="CHEBI:456216"/>
        <dbReference type="EC" id="2.7.11.1"/>
    </reaction>
</comment>
<dbReference type="PROSITE" id="PS51190">
    <property type="entry name" value="FATC"/>
    <property type="match status" value="1"/>
</dbReference>
<keyword evidence="6" id="KW-0547">Nucleotide-binding</keyword>
<dbReference type="SMART" id="SM01342">
    <property type="entry name" value="TAN"/>
    <property type="match status" value="1"/>
</dbReference>
<feature type="domain" description="PI3K/PI4K catalytic" evidence="14">
    <location>
        <begin position="2152"/>
        <end position="2416"/>
    </location>
</feature>
<dbReference type="Gene3D" id="1.10.1070.11">
    <property type="entry name" value="Phosphatidylinositol 3-/4-kinase, catalytic domain"/>
    <property type="match status" value="1"/>
</dbReference>
<dbReference type="InterPro" id="IPR000403">
    <property type="entry name" value="PI3/4_kinase_cat_dom"/>
</dbReference>
<sequence>MDRQTSDLINLCRAVNSERGPERRKAAVKLINSLHQSGVKKSLDKNFEIKALEGKKARVFTWENVFRATKTGRETRKKDISGLVKTVIRAADKGSPKLKGSLLFEHIKTVLMELFSCDAYGQDYCSIMLKNVLTVRKYVVELTTEELHNFFLKSKQHKSGLIVQHLLSALNVLVGTITPTSRVQVCRLGEDIVHHLLYLWHNIATEELKDCLLEFLQVQVWCHHPRGDKQGGGGAFAVNWDTWMSHLRKLYDLMYSEIQQIGAKSRLQLVTGILDKHPSSFPQDETLPYLTCLSQIVGDCKRADLMNHVQRFVSLHNTEPEGYLLLSAMISQGLVTPRRDLWSLFVPSISQPITESVQFLCQLLTSCDLPEQLVPSLVISVPSQTGNTSFPLRKQLIDWLFPSREEEGESSRSFKLNPDWTAKALVALTLNDPSGVKIDLFVKKGAISDIERIYLQTCLELPLQANKNLVPKKNIEKTSDSAHLSTLLNVVENMIKQEVQYLCSRSDEQAPNILEAVNFCQLISNILFQLLSQNIFTTATVSHSNLYTHLVTLMKKISKCLHDIVKKDGAAGTGSVIEALGRLFDWSLCEAELGGVMACLCRAATPAQLTDVLMDIAADKHSKENNHAHISDASLKESRFERSRSRVLDLDDDEFDLDLESEGTSNRNNNNMEVDDLDFDVEIETQDSDDSSINVEVSQSLLTAQLNEAQTLRMLAVCSLCAWCTHSRASTRELKLKPEMDLKYLKNKLVGLLSDETLDPKRIFDLQMMVKITSQLTDVTENLTTKELLVIVTAIRLCVSAHRKDQEVCVASLELMIRLVPHLSDSDNVSSSTLREAQSIVLVLANAFWRLETYASPVRRKLAVLMETLHEHDPEVRWSRFKSEEEENSPDSQGASGPTPGERFINCLADDCLLVRSQTTQAIHKLFIQCQKPVTRSTQEEMFALIYKELSELVDICLPVALFSLLQFIQEKHLAVHKVCKLVGKVSTFLGYTSLEQFVTSHLPYLIHRWLQLEFPIKKFPYHLLNCSDRTQFYRDHLDALIPELVVFKALPAIKEISVSLGATHKDILQSLIPRIVTHILPVLERQIVNNLDEIVVNILGCLHDTDSDIGPIRDTNPEPNPPFYNTLAVTSTLDYITRSFAGKDKSLVEILSKTTDSLQKILLKLSSSLWASHRVSEKRRVLSILSGVESSYRENIACSALQLLMEISTVAVDCCSKEFQKYLGLLAGNLVPIVEMEGDIGEQSLRLLKFLILEKAGELRTGIASLDNFPDRLVFKECRAMHHKLKYATGPFILKQEVEHFLSADHFLTLDGSLRLEGLHFLCDQLLEARNQLHVLARDDTMLRLVCKLVELSRCDDESVAMVAGRCLGVMGPVDMKTICFPSPPTHPSLQMALTCFECASTVLKELLSVSNGVDFAAAYKVKLGDMEYLFKYLHPFRASKKRAVHVNVPGANWEVFQSTVDMDDLWNPADCCHDNWIISLTTTLINSGAVRDEILQLLGPVCKIKREFCELVLPFIIHDVLVSGGDDHHEVLSRQMSRFFSDHCGQSEGRVSRCQSMTAATTSSDWKWASMNVDSVRVMLEVVQYLRQQPRPKKGRREMTPWDNNFWLDIDYLKVAMAAQYVSAHFSTLMYAEIWFDVQREKQATTRSSQSQKLSQSLSEETRLDNLSGASQTNVPIQGLLLEAYTWIGDPDGETGTVLTSNTRELQFESAWRVGQWNLDVPNKTSALLRLQGGCLDSTKQLYSAMADLQKSDGTSLPLLSDTVYTDTEFAVLDPVLHMQCTSSRLLHEKLGANTLFKDVVTSLKQLAVTARQANRHQISERAIASLKQLCGSDPGLAIPCTIEEARLFWARGEQNIAKHLIRASIDKLNKLRTTDSECAKMFPKALGIYGDWLAETRSENPNIIMENYMEKTIALYEELGEDKETSVDAYLSLARYADTQYQNIVNYMRSSTFEAKQTLMRNAKEEAERLRESEIDELELSRMQEDRQLFLLKAVQNYIQCLRSGDTHNLRVFRLTSLWFNNIDNELVNSMIQGCVSSISTYKWLPLMYQLAARMDVKPHNGTTEEFLNTLNKLMYDTAVEHPHHTLFCILALANANRDTELLQQAPIPLPDALWISKLKDLKKVPVPTKDIMVKPSGDYSDVPYLVKFEPTFKLAGGINLPKIISCMGSDGSKNRQLVKGRDDLRQDAVMEQVFGMVNSLLKKDPATRKRQLHVRQYKSATTVEGKYKAYQQICEKFQPVFRHFFLERFAAPPVWFQRRLAYTRSIATNSIVGYILGLGDRHPQNILIDCNTAELVHIDLGVAFEQGEILPTPETVPFRLTRDIEDAMGASGVEGGFRRCCEATLEVMRHNQESLLTILEVLLYDPLHAWTISPAKAFALQHRRGGESGDTVDVGNTTSGDIMDYAENHSNRTNSATQESANKLAERVLLRLQQKLAGVEDGVQLSLNGQVNHLIQEARNPHNLSRLFPGWQPYI</sequence>
<dbReference type="InterPro" id="IPR011009">
    <property type="entry name" value="Kinase-like_dom_sf"/>
</dbReference>
<dbReference type="CDD" id="cd05171">
    <property type="entry name" value="PIKKc_ATM"/>
    <property type="match status" value="1"/>
</dbReference>
<feature type="domain" description="FAT" evidence="15">
    <location>
        <begin position="1616"/>
        <end position="2099"/>
    </location>
</feature>
<dbReference type="InterPro" id="IPR036940">
    <property type="entry name" value="PI3/4_kinase_cat_sf"/>
</dbReference>
<dbReference type="InterPro" id="IPR003152">
    <property type="entry name" value="FATC_dom"/>
</dbReference>
<dbReference type="Pfam" id="PF00454">
    <property type="entry name" value="PI3_PI4_kinase"/>
    <property type="match status" value="1"/>
</dbReference>
<dbReference type="PANTHER" id="PTHR37079">
    <property type="entry name" value="SERINE/THREONINE-PROTEIN KINASE ATM"/>
    <property type="match status" value="1"/>
</dbReference>
<dbReference type="SUPFAM" id="SSF56112">
    <property type="entry name" value="Protein kinase-like (PK-like)"/>
    <property type="match status" value="1"/>
</dbReference>
<feature type="region of interest" description="Disordered" evidence="13">
    <location>
        <begin position="877"/>
        <end position="900"/>
    </location>
</feature>
<evidence type="ECO:0000256" key="3">
    <source>
        <dbReference type="ARBA" id="ARBA00012513"/>
    </source>
</evidence>
<dbReference type="PROSITE" id="PS51189">
    <property type="entry name" value="FAT"/>
    <property type="match status" value="1"/>
</dbReference>
<evidence type="ECO:0000256" key="13">
    <source>
        <dbReference type="SAM" id="MobiDB-lite"/>
    </source>
</evidence>
<comment type="subcellular location">
    <subcellularLocation>
        <location evidence="1">Nucleus</location>
    </subcellularLocation>
</comment>
<keyword evidence="8" id="KW-0418">Kinase</keyword>
<reference evidence="17" key="1">
    <citation type="submission" date="2022-11" db="EMBL/GenBank/DDBJ databases">
        <title>Centuries of genome instability and evolution in soft-shell clam transmissible cancer (bioRxiv).</title>
        <authorList>
            <person name="Hart S.F.M."/>
            <person name="Yonemitsu M.A."/>
            <person name="Giersch R.M."/>
            <person name="Beal B.F."/>
            <person name="Arriagada G."/>
            <person name="Davis B.W."/>
            <person name="Ostrander E.A."/>
            <person name="Goff S.P."/>
            <person name="Metzger M.J."/>
        </authorList>
    </citation>
    <scope>NUCLEOTIDE SEQUENCE</scope>
    <source>
        <strain evidence="17">MELC-2E11</strain>
        <tissue evidence="17">Siphon/mantle</tissue>
    </source>
</reference>
<evidence type="ECO:0000259" key="14">
    <source>
        <dbReference type="PROSITE" id="PS50290"/>
    </source>
</evidence>
<dbReference type="InterPro" id="IPR018936">
    <property type="entry name" value="PI3/4_kinase_CS"/>
</dbReference>
<dbReference type="Proteomes" id="UP001164746">
    <property type="component" value="Chromosome 6"/>
</dbReference>
<evidence type="ECO:0000256" key="7">
    <source>
        <dbReference type="ARBA" id="ARBA00022763"/>
    </source>
</evidence>